<proteinExistence type="inferred from homology"/>
<dbReference type="HAMAP" id="MF_03052">
    <property type="entry name" value="MOC2B"/>
    <property type="match status" value="1"/>
</dbReference>
<protein>
    <recommendedName>
        <fullName evidence="4">Molybdopterin synthase catalytic subunit</fullName>
        <ecNumber evidence="4">2.8.1.12</ecNumber>
    </recommendedName>
    <alternativeName>
        <fullName evidence="4">Molybdenum cofactor synthesis protein 2 large subunit</fullName>
    </alternativeName>
    <alternativeName>
        <fullName evidence="4">Molybdenum cofactor synthesis protein 2B</fullName>
        <shortName evidence="4">MOCS2B</shortName>
    </alternativeName>
</protein>
<name>A0A812D6N7_ACAPH</name>
<dbReference type="PANTHER" id="PTHR23404">
    <property type="entry name" value="MOLYBDOPTERIN SYNTHASE RELATED"/>
    <property type="match status" value="1"/>
</dbReference>
<comment type="caution">
    <text evidence="5">The sequence shown here is derived from an EMBL/GenBank/DDBJ whole genome shotgun (WGS) entry which is preliminary data.</text>
</comment>
<organism evidence="5 6">
    <name type="scientific">Acanthosepion pharaonis</name>
    <name type="common">Pharaoh cuttlefish</name>
    <name type="synonym">Sepia pharaonis</name>
    <dbReference type="NCBI Taxonomy" id="158019"/>
    <lineage>
        <taxon>Eukaryota</taxon>
        <taxon>Metazoa</taxon>
        <taxon>Spiralia</taxon>
        <taxon>Lophotrochozoa</taxon>
        <taxon>Mollusca</taxon>
        <taxon>Cephalopoda</taxon>
        <taxon>Coleoidea</taxon>
        <taxon>Decapodiformes</taxon>
        <taxon>Sepiida</taxon>
        <taxon>Sepiina</taxon>
        <taxon>Sepiidae</taxon>
        <taxon>Acanthosepion</taxon>
    </lineage>
</organism>
<comment type="function">
    <text evidence="4">Catalytic subunit of the molybdopterin synthase complex, a complex that catalyzes the conversion of precursor Z into molybdopterin. Acts by mediating the incorporation of 2 sulfur atoms from thiocarboxylated MOCS2A into precursor Z to generate a dithiolene group.</text>
</comment>
<dbReference type="AlphaFoldDB" id="A0A812D6N7"/>
<keyword evidence="1 4" id="KW-0963">Cytoplasm</keyword>
<comment type="similarity">
    <text evidence="4">Belongs to the MoaE family. MOCS2B subfamily.</text>
</comment>
<reference evidence="5" key="1">
    <citation type="submission" date="2021-01" db="EMBL/GenBank/DDBJ databases">
        <authorList>
            <person name="Li R."/>
            <person name="Bekaert M."/>
        </authorList>
    </citation>
    <scope>NUCLEOTIDE SEQUENCE</scope>
    <source>
        <strain evidence="5">Farmed</strain>
    </source>
</reference>
<evidence type="ECO:0000256" key="1">
    <source>
        <dbReference type="ARBA" id="ARBA00022490"/>
    </source>
</evidence>
<dbReference type="InterPro" id="IPR003448">
    <property type="entry name" value="Mopterin_biosynth_MoaE"/>
</dbReference>
<feature type="binding site" evidence="4">
    <location>
        <begin position="124"/>
        <end position="126"/>
    </location>
    <ligand>
        <name>substrate</name>
    </ligand>
</feature>
<dbReference type="EC" id="2.8.1.12" evidence="4"/>
<dbReference type="FunFam" id="3.90.1170.40:FF:000002">
    <property type="entry name" value="Molybdopterin synthase catalytic subunit"/>
    <property type="match status" value="1"/>
</dbReference>
<dbReference type="Gene3D" id="3.90.1170.40">
    <property type="entry name" value="Molybdopterin biosynthesis MoaE subunit"/>
    <property type="match status" value="1"/>
</dbReference>
<dbReference type="EMBL" id="CAHIKZ030002866">
    <property type="protein sequence ID" value="CAE1293142.1"/>
    <property type="molecule type" value="Genomic_DNA"/>
</dbReference>
<dbReference type="Pfam" id="PF02391">
    <property type="entry name" value="MoaE"/>
    <property type="match status" value="1"/>
</dbReference>
<comment type="catalytic activity">
    <reaction evidence="4">
        <text>2 [molybdopterin-synthase sulfur-carrier protein]-C-terminal-Gly-aminoethanethioate + cyclic pyranopterin phosphate + H2O = molybdopterin + 2 [molybdopterin-synthase sulfur-carrier protein]-C-terminal Gly-Gly + 2 H(+)</text>
        <dbReference type="Rhea" id="RHEA:26333"/>
        <dbReference type="Rhea" id="RHEA-COMP:12202"/>
        <dbReference type="Rhea" id="RHEA-COMP:19907"/>
        <dbReference type="ChEBI" id="CHEBI:15377"/>
        <dbReference type="ChEBI" id="CHEBI:15378"/>
        <dbReference type="ChEBI" id="CHEBI:58698"/>
        <dbReference type="ChEBI" id="CHEBI:59648"/>
        <dbReference type="ChEBI" id="CHEBI:90778"/>
        <dbReference type="ChEBI" id="CHEBI:232372"/>
        <dbReference type="EC" id="2.8.1.12"/>
    </reaction>
</comment>
<feature type="binding site" evidence="4">
    <location>
        <begin position="101"/>
        <end position="102"/>
    </location>
    <ligand>
        <name>substrate</name>
    </ligand>
</feature>
<dbReference type="Proteomes" id="UP000597762">
    <property type="component" value="Unassembled WGS sequence"/>
</dbReference>
<gene>
    <name evidence="5" type="ORF">SPHA_49645</name>
</gene>
<dbReference type="GO" id="GO:0006777">
    <property type="term" value="P:Mo-molybdopterin cofactor biosynthetic process"/>
    <property type="evidence" value="ECO:0007669"/>
    <property type="project" value="UniProtKB-UniRule"/>
</dbReference>
<feature type="binding site" evidence="4">
    <location>
        <position position="117"/>
    </location>
    <ligand>
        <name>substrate</name>
    </ligand>
</feature>
<keyword evidence="2 4" id="KW-0808">Transferase</keyword>
<accession>A0A812D6N7</accession>
<dbReference type="OrthoDB" id="5531344at2759"/>
<dbReference type="GO" id="GO:1990140">
    <property type="term" value="C:molybdopterin synthase complex"/>
    <property type="evidence" value="ECO:0007669"/>
    <property type="project" value="UniProtKB-UniRule"/>
</dbReference>
<evidence type="ECO:0000313" key="6">
    <source>
        <dbReference type="Proteomes" id="UP000597762"/>
    </source>
</evidence>
<dbReference type="UniPathway" id="UPA00344"/>
<dbReference type="InterPro" id="IPR028888">
    <property type="entry name" value="MOCS2B_euk"/>
</dbReference>
<dbReference type="SUPFAM" id="SSF54690">
    <property type="entry name" value="Molybdopterin synthase subunit MoaE"/>
    <property type="match status" value="1"/>
</dbReference>
<evidence type="ECO:0000256" key="4">
    <source>
        <dbReference type="HAMAP-Rule" id="MF_03052"/>
    </source>
</evidence>
<comment type="subcellular location">
    <subcellularLocation>
        <location evidence="4">Cytoplasm</location>
    </subcellularLocation>
</comment>
<evidence type="ECO:0000313" key="5">
    <source>
        <dbReference type="EMBL" id="CAE1293142.1"/>
    </source>
</evidence>
<dbReference type="GO" id="GO:0030366">
    <property type="term" value="F:molybdopterin synthase activity"/>
    <property type="evidence" value="ECO:0007669"/>
    <property type="project" value="UniProtKB-UniRule"/>
</dbReference>
<keyword evidence="3 4" id="KW-0501">Molybdenum cofactor biosynthesis</keyword>
<keyword evidence="6" id="KW-1185">Reference proteome</keyword>
<evidence type="ECO:0000256" key="2">
    <source>
        <dbReference type="ARBA" id="ARBA00022679"/>
    </source>
</evidence>
<dbReference type="CDD" id="cd00756">
    <property type="entry name" value="MoaE"/>
    <property type="match status" value="1"/>
</dbReference>
<comment type="pathway">
    <text evidence="4">Cofactor biosynthesis; molybdopterin biosynthesis.</text>
</comment>
<dbReference type="InterPro" id="IPR036563">
    <property type="entry name" value="MoaE_sf"/>
</dbReference>
<comment type="subunit">
    <text evidence="4">Heterotetramer; composed of 2 small (MOCS2A) and 2 large (MOCS2B) subunits.</text>
</comment>
<sequence length="156" mass="17724">MDDIIDLTEQQLNAENISRSVILPSCGAVAMFIGTTRDNFDGKKVVKLEYEAYETMAKKKMKEICQEIRSKWKLGRIAIIHRLGEVPITEASVVIAISSPHRKEALEAVNEAIYALKAKVPIWKKEIYENHDSAWKQNQECAWSNGSKEKVFIKTS</sequence>
<evidence type="ECO:0000256" key="3">
    <source>
        <dbReference type="ARBA" id="ARBA00023150"/>
    </source>
</evidence>